<dbReference type="AlphaFoldDB" id="A0A545TXC0"/>
<comment type="caution">
    <text evidence="2">The sequence shown here is derived from an EMBL/GenBank/DDBJ whole genome shotgun (WGS) entry which is preliminary data.</text>
</comment>
<feature type="transmembrane region" description="Helical" evidence="1">
    <location>
        <begin position="12"/>
        <end position="33"/>
    </location>
</feature>
<keyword evidence="1" id="KW-0472">Membrane</keyword>
<proteinExistence type="predicted"/>
<feature type="transmembrane region" description="Helical" evidence="1">
    <location>
        <begin position="39"/>
        <end position="61"/>
    </location>
</feature>
<name>A0A545TXC0_9PROT</name>
<accession>A0A545TXC0</accession>
<dbReference type="OrthoDB" id="6263677at2"/>
<keyword evidence="1" id="KW-0812">Transmembrane</keyword>
<evidence type="ECO:0000313" key="2">
    <source>
        <dbReference type="EMBL" id="TQV81821.1"/>
    </source>
</evidence>
<keyword evidence="3" id="KW-1185">Reference proteome</keyword>
<dbReference type="EMBL" id="VHSH01000002">
    <property type="protein sequence ID" value="TQV81821.1"/>
    <property type="molecule type" value="Genomic_DNA"/>
</dbReference>
<evidence type="ECO:0000256" key="1">
    <source>
        <dbReference type="SAM" id="Phobius"/>
    </source>
</evidence>
<evidence type="ECO:0000313" key="3">
    <source>
        <dbReference type="Proteomes" id="UP000315252"/>
    </source>
</evidence>
<feature type="transmembrane region" description="Helical" evidence="1">
    <location>
        <begin position="113"/>
        <end position="131"/>
    </location>
</feature>
<gene>
    <name evidence="2" type="ORF">FKG95_06160</name>
</gene>
<keyword evidence="1" id="KW-1133">Transmembrane helix</keyword>
<dbReference type="Proteomes" id="UP000315252">
    <property type="component" value="Unassembled WGS sequence"/>
</dbReference>
<protein>
    <submittedName>
        <fullName evidence="2">Uncharacterized protein</fullName>
    </submittedName>
</protein>
<dbReference type="RefSeq" id="WP_142895452.1">
    <property type="nucleotide sequence ID" value="NZ_ML660053.1"/>
</dbReference>
<feature type="transmembrane region" description="Helical" evidence="1">
    <location>
        <begin position="73"/>
        <end position="93"/>
    </location>
</feature>
<sequence length="144" mass="15865">MFEKPSLITRIAIGKTVGFIIGLAGFFMLPSLVPDGAPLLRWGFLLWYTTLGAIIGIFGVFTWHPILKLPMPWWFRAPFMGAWMNFVLTFFAYDTLAQVFTAAFGAGSLFTSPFWFTLQGAIAGLIIGFAATRFGGEGRDTVPV</sequence>
<reference evidence="2 3" key="1">
    <citation type="submission" date="2019-06" db="EMBL/GenBank/DDBJ databases">
        <title>Whole genome sequence for Rhodospirillaceae sp. R148.</title>
        <authorList>
            <person name="Wang G."/>
        </authorList>
    </citation>
    <scope>NUCLEOTIDE SEQUENCE [LARGE SCALE GENOMIC DNA]</scope>
    <source>
        <strain evidence="2 3">R148</strain>
    </source>
</reference>
<organism evidence="2 3">
    <name type="scientific">Denitrobaculum tricleocarpae</name>
    <dbReference type="NCBI Taxonomy" id="2591009"/>
    <lineage>
        <taxon>Bacteria</taxon>
        <taxon>Pseudomonadati</taxon>
        <taxon>Pseudomonadota</taxon>
        <taxon>Alphaproteobacteria</taxon>
        <taxon>Rhodospirillales</taxon>
        <taxon>Rhodospirillaceae</taxon>
        <taxon>Denitrobaculum</taxon>
    </lineage>
</organism>